<evidence type="ECO:0000256" key="2">
    <source>
        <dbReference type="ARBA" id="ARBA00022679"/>
    </source>
</evidence>
<dbReference type="PANTHER" id="PTHR21599:SF0">
    <property type="entry name" value="GLYCERATE KINASE"/>
    <property type="match status" value="1"/>
</dbReference>
<reference evidence="5" key="1">
    <citation type="submission" date="2021-12" db="EMBL/GenBank/DDBJ databases">
        <title>Description of Gramella crocea sp. nov., a new bacterium isolated from activated sludge.</title>
        <authorList>
            <person name="Zhang X."/>
        </authorList>
    </citation>
    <scope>NUCLEOTIDE SEQUENCE</scope>
    <source>
        <strain evidence="5">YB25</strain>
    </source>
</reference>
<dbReference type="InterPro" id="IPR018197">
    <property type="entry name" value="Glycerate_kinase_RE-like"/>
</dbReference>
<accession>A0A9X1UVP3</accession>
<dbReference type="PIRSF" id="PIRSF006078">
    <property type="entry name" value="GlxK"/>
    <property type="match status" value="1"/>
</dbReference>
<keyword evidence="2 4" id="KW-0808">Transferase</keyword>
<dbReference type="PANTHER" id="PTHR21599">
    <property type="entry name" value="GLYCERATE KINASE"/>
    <property type="match status" value="1"/>
</dbReference>
<proteinExistence type="inferred from homology"/>
<evidence type="ECO:0000256" key="4">
    <source>
        <dbReference type="PIRNR" id="PIRNR006078"/>
    </source>
</evidence>
<dbReference type="InterPro" id="IPR018193">
    <property type="entry name" value="Glyc_kinase_flavodox-like_fold"/>
</dbReference>
<dbReference type="Gene3D" id="3.90.1510.10">
    <property type="entry name" value="Glycerate kinase, domain 2"/>
    <property type="match status" value="1"/>
</dbReference>
<dbReference type="InterPro" id="IPR004381">
    <property type="entry name" value="Glycerate_kinase"/>
</dbReference>
<protein>
    <submittedName>
        <fullName evidence="5">Glycerate kinase</fullName>
    </submittedName>
</protein>
<dbReference type="NCBIfam" id="TIGR00045">
    <property type="entry name" value="glycerate kinase"/>
    <property type="match status" value="1"/>
</dbReference>
<dbReference type="GO" id="GO:0008887">
    <property type="term" value="F:glycerate kinase activity"/>
    <property type="evidence" value="ECO:0007669"/>
    <property type="project" value="UniProtKB-UniRule"/>
</dbReference>
<organism evidence="5 6">
    <name type="scientific">Christiangramia crocea</name>
    <dbReference type="NCBI Taxonomy" id="2904124"/>
    <lineage>
        <taxon>Bacteria</taxon>
        <taxon>Pseudomonadati</taxon>
        <taxon>Bacteroidota</taxon>
        <taxon>Flavobacteriia</taxon>
        <taxon>Flavobacteriales</taxon>
        <taxon>Flavobacteriaceae</taxon>
        <taxon>Christiangramia</taxon>
    </lineage>
</organism>
<dbReference type="EMBL" id="JAJSON010000016">
    <property type="protein sequence ID" value="MCG9971272.1"/>
    <property type="molecule type" value="Genomic_DNA"/>
</dbReference>
<comment type="similarity">
    <text evidence="1 4">Belongs to the glycerate kinase type-1 family.</text>
</comment>
<dbReference type="Proteomes" id="UP001139344">
    <property type="component" value="Unassembled WGS sequence"/>
</dbReference>
<dbReference type="SUPFAM" id="SSF110738">
    <property type="entry name" value="Glycerate kinase I"/>
    <property type="match status" value="1"/>
</dbReference>
<keyword evidence="6" id="KW-1185">Reference proteome</keyword>
<dbReference type="GO" id="GO:0031388">
    <property type="term" value="P:organic acid phosphorylation"/>
    <property type="evidence" value="ECO:0007669"/>
    <property type="project" value="UniProtKB-UniRule"/>
</dbReference>
<dbReference type="AlphaFoldDB" id="A0A9X1UVP3"/>
<evidence type="ECO:0000313" key="5">
    <source>
        <dbReference type="EMBL" id="MCG9971272.1"/>
    </source>
</evidence>
<sequence length="375" mass="40292">MKILIVPDSFKESLSAKKVAKAIAEGFLSVRDELEIEQVPFSDGGEGAFDLLEALDLGKTLNVDCQDPLGRKLKAPYFLFEDGKKAWIELSQASGLMLLQEKEQNPLKTSTYGTGLQLKHAIENGVRQIFLGIGGSATHDIASGIFSALGGKLLDKNGKELSASGEALIKCASIETDDLLLALKECEITVACDVTNSLLGENGAARTYAAQKGADLKTIEKLEKATRKFADLLEKEFHCEIKEIQGGGAAGGVSAGMKAIAAAKLKPGFEILSDLASLEEKIKKADLIITGEGKTDAQSKHGKLPFKIAELAKKHNKPVWLLAGSITAKKEELHAVGFTKIAAIKTENMPLEEAKARAFELLKEKTALLFKENQT</sequence>
<name>A0A9X1UVP3_9FLAO</name>
<dbReference type="InterPro" id="IPR036129">
    <property type="entry name" value="Glycerate_kinase_sf"/>
</dbReference>
<comment type="caution">
    <text evidence="5">The sequence shown here is derived from an EMBL/GenBank/DDBJ whole genome shotgun (WGS) entry which is preliminary data.</text>
</comment>
<evidence type="ECO:0000313" key="6">
    <source>
        <dbReference type="Proteomes" id="UP001139344"/>
    </source>
</evidence>
<dbReference type="Gene3D" id="3.40.50.10350">
    <property type="entry name" value="Glycerate kinase, domain 1"/>
    <property type="match status" value="1"/>
</dbReference>
<dbReference type="RefSeq" id="WP_240097362.1">
    <property type="nucleotide sequence ID" value="NZ_JAJSON010000016.1"/>
</dbReference>
<gene>
    <name evidence="5" type="ORF">LU635_06440</name>
</gene>
<evidence type="ECO:0000256" key="1">
    <source>
        <dbReference type="ARBA" id="ARBA00006284"/>
    </source>
</evidence>
<dbReference type="Pfam" id="PF02595">
    <property type="entry name" value="Gly_kinase"/>
    <property type="match status" value="1"/>
</dbReference>
<keyword evidence="3 4" id="KW-0418">Kinase</keyword>
<evidence type="ECO:0000256" key="3">
    <source>
        <dbReference type="ARBA" id="ARBA00022777"/>
    </source>
</evidence>